<keyword evidence="1" id="KW-0732">Signal</keyword>
<proteinExistence type="predicted"/>
<name>A0AAN7XN31_ELEMC</name>
<protein>
    <recommendedName>
        <fullName evidence="4">Secreted protein</fullName>
    </recommendedName>
</protein>
<keyword evidence="3" id="KW-1185">Reference proteome</keyword>
<dbReference type="Proteomes" id="UP001346869">
    <property type="component" value="Unassembled WGS sequence"/>
</dbReference>
<gene>
    <name evidence="2" type="ORF">PBY51_016347</name>
</gene>
<reference evidence="2 3" key="1">
    <citation type="journal article" date="2023" name="Genes (Basel)">
        <title>Chromosome-Level Genome Assembly and Circadian Gene Repertoire of the Patagonia Blennie Eleginops maclovinus-The Closest Ancestral Proxy of Antarctic Cryonotothenioids.</title>
        <authorList>
            <person name="Cheng C.C."/>
            <person name="Rivera-Colon A.G."/>
            <person name="Minhas B.F."/>
            <person name="Wilson L."/>
            <person name="Rayamajhi N."/>
            <person name="Vargas-Chacoff L."/>
            <person name="Catchen J.M."/>
        </authorList>
    </citation>
    <scope>NUCLEOTIDE SEQUENCE [LARGE SCALE GENOMIC DNA]</scope>
    <source>
        <strain evidence="2">JMC-PN-2008</strain>
    </source>
</reference>
<evidence type="ECO:0000313" key="2">
    <source>
        <dbReference type="EMBL" id="KAK5865160.1"/>
    </source>
</evidence>
<sequence>MSMLIVVIIIIKICASRQRPMRLGRAARERSQGLAWVFGLKPQCWVLARRAVIPANYSPGLHQDSH</sequence>
<comment type="caution">
    <text evidence="2">The sequence shown here is derived from an EMBL/GenBank/DDBJ whole genome shotgun (WGS) entry which is preliminary data.</text>
</comment>
<reference evidence="2 3" key="2">
    <citation type="journal article" date="2023" name="Mol. Biol. Evol.">
        <title>Genomics of Secondarily Temperate Adaptation in the Only Non-Antarctic Icefish.</title>
        <authorList>
            <person name="Rivera-Colon A.G."/>
            <person name="Rayamajhi N."/>
            <person name="Minhas B.F."/>
            <person name="Madrigal G."/>
            <person name="Bilyk K.T."/>
            <person name="Yoon V."/>
            <person name="Hune M."/>
            <person name="Gregory S."/>
            <person name="Cheng C.H.C."/>
            <person name="Catchen J.M."/>
        </authorList>
    </citation>
    <scope>NUCLEOTIDE SEQUENCE [LARGE SCALE GENOMIC DNA]</scope>
    <source>
        <strain evidence="2">JMC-PN-2008</strain>
    </source>
</reference>
<organism evidence="2 3">
    <name type="scientific">Eleginops maclovinus</name>
    <name type="common">Patagonian blennie</name>
    <name type="synonym">Eleginus maclovinus</name>
    <dbReference type="NCBI Taxonomy" id="56733"/>
    <lineage>
        <taxon>Eukaryota</taxon>
        <taxon>Metazoa</taxon>
        <taxon>Chordata</taxon>
        <taxon>Craniata</taxon>
        <taxon>Vertebrata</taxon>
        <taxon>Euteleostomi</taxon>
        <taxon>Actinopterygii</taxon>
        <taxon>Neopterygii</taxon>
        <taxon>Teleostei</taxon>
        <taxon>Neoteleostei</taxon>
        <taxon>Acanthomorphata</taxon>
        <taxon>Eupercaria</taxon>
        <taxon>Perciformes</taxon>
        <taxon>Notothenioidei</taxon>
        <taxon>Eleginopidae</taxon>
        <taxon>Eleginops</taxon>
    </lineage>
</organism>
<feature type="chain" id="PRO_5042998046" description="Secreted protein" evidence="1">
    <location>
        <begin position="19"/>
        <end position="66"/>
    </location>
</feature>
<dbReference type="AlphaFoldDB" id="A0AAN7XN31"/>
<dbReference type="EMBL" id="JAUZQC010000010">
    <property type="protein sequence ID" value="KAK5865160.1"/>
    <property type="molecule type" value="Genomic_DNA"/>
</dbReference>
<accession>A0AAN7XN31</accession>
<evidence type="ECO:0000313" key="3">
    <source>
        <dbReference type="Proteomes" id="UP001346869"/>
    </source>
</evidence>
<feature type="signal peptide" evidence="1">
    <location>
        <begin position="1"/>
        <end position="18"/>
    </location>
</feature>
<evidence type="ECO:0008006" key="4">
    <source>
        <dbReference type="Google" id="ProtNLM"/>
    </source>
</evidence>
<evidence type="ECO:0000256" key="1">
    <source>
        <dbReference type="SAM" id="SignalP"/>
    </source>
</evidence>